<dbReference type="PROSITE" id="PS51832">
    <property type="entry name" value="HD_GYP"/>
    <property type="match status" value="1"/>
</dbReference>
<dbReference type="InterPro" id="IPR037522">
    <property type="entry name" value="HD_GYP_dom"/>
</dbReference>
<protein>
    <submittedName>
        <fullName evidence="2">Phosphohydrolase</fullName>
    </submittedName>
</protein>
<dbReference type="SUPFAM" id="SSF109604">
    <property type="entry name" value="HD-domain/PDEase-like"/>
    <property type="match status" value="1"/>
</dbReference>
<accession>A0A2K2H6N6</accession>
<dbReference type="PANTHER" id="PTHR43155">
    <property type="entry name" value="CYCLIC DI-GMP PHOSPHODIESTERASE PA4108-RELATED"/>
    <property type="match status" value="1"/>
</dbReference>
<dbReference type="GO" id="GO:0016787">
    <property type="term" value="F:hydrolase activity"/>
    <property type="evidence" value="ECO:0007669"/>
    <property type="project" value="UniProtKB-KW"/>
</dbReference>
<proteinExistence type="predicted"/>
<dbReference type="InterPro" id="IPR003607">
    <property type="entry name" value="HD/PDEase_dom"/>
</dbReference>
<organism evidence="2 3">
    <name type="scientific">Geothermobacter hydrogeniphilus</name>
    <dbReference type="NCBI Taxonomy" id="1969733"/>
    <lineage>
        <taxon>Bacteria</taxon>
        <taxon>Pseudomonadati</taxon>
        <taxon>Thermodesulfobacteriota</taxon>
        <taxon>Desulfuromonadia</taxon>
        <taxon>Desulfuromonadales</taxon>
        <taxon>Geothermobacteraceae</taxon>
        <taxon>Geothermobacter</taxon>
    </lineage>
</organism>
<reference evidence="2 3" key="1">
    <citation type="journal article" date="2018" name="Genome Announc.">
        <title>Genome Sequence of Geothermobacter sp. HR-1 Iron Reducer from the Loihi Seamount.</title>
        <authorList>
            <person name="Smith H."/>
            <person name="Abuyen K."/>
            <person name="Tremblay J."/>
            <person name="Savalia P."/>
            <person name="Perez-Rodriguez I."/>
            <person name="Emerson D."/>
            <person name="Tully B."/>
            <person name="Amend J."/>
        </authorList>
    </citation>
    <scope>NUCLEOTIDE SEQUENCE [LARGE SCALE GENOMIC DNA]</scope>
    <source>
        <strain evidence="2 3">HR-1</strain>
    </source>
</reference>
<dbReference type="InterPro" id="IPR006675">
    <property type="entry name" value="HDIG_dom"/>
</dbReference>
<dbReference type="CDD" id="cd00077">
    <property type="entry name" value="HDc"/>
    <property type="match status" value="1"/>
</dbReference>
<comment type="caution">
    <text evidence="2">The sequence shown here is derived from an EMBL/GenBank/DDBJ whole genome shotgun (WGS) entry which is preliminary data.</text>
</comment>
<evidence type="ECO:0000259" key="1">
    <source>
        <dbReference type="PROSITE" id="PS51832"/>
    </source>
</evidence>
<dbReference type="EMBL" id="PPFX01000044">
    <property type="protein sequence ID" value="PNU18974.1"/>
    <property type="molecule type" value="Genomic_DNA"/>
</dbReference>
<dbReference type="Pfam" id="PF13487">
    <property type="entry name" value="HD_5"/>
    <property type="match status" value="1"/>
</dbReference>
<dbReference type="PANTHER" id="PTHR43155:SF2">
    <property type="entry name" value="CYCLIC DI-GMP PHOSPHODIESTERASE PA4108"/>
    <property type="match status" value="1"/>
</dbReference>
<keyword evidence="2" id="KW-0378">Hydrolase</keyword>
<sequence>MMDEAGPVEMIQAMLRAVQGLKLYPAQHPNLQRQVNDWLLCLERMLHGRPQVVLGAHQQTLFCDDRLFTEPLAAAENLLAVLSGRMIASIVFTPGVSARELADFLVLLTGPGSPEQLLEGCRRAGLRHIEARLVEDEEERDSAQAADKVYQQAIDVTDSIFNDVRMGKIPQSGAAIAAVRAMVETTLTEPHALLALSLIKDYDDYTFRHSVNVAVIALAVGRASGLDETRLRVLGFGALLHDLGKLRIDIAIINKPGRLTSREFERIKDHPLEGAEILRQMEDVPSAAIAIALGHHLGYDRSGYPASVRSVPMPDYVHMVAIADAYDAMTTLRPYQQAMTPRGAMARLRESAGSLYHPQLLENFAADLGSYPVGSLVRLNSNQIGLVSRVGFAEDESVRLKILLDADGRELASPESLDLVGADMQRIVGEVNPLSRGIQVADYLP</sequence>
<dbReference type="NCBIfam" id="TIGR00277">
    <property type="entry name" value="HDIG"/>
    <property type="match status" value="1"/>
</dbReference>
<dbReference type="AlphaFoldDB" id="A0A2K2H6N6"/>
<feature type="domain" description="HD-GYP" evidence="1">
    <location>
        <begin position="184"/>
        <end position="380"/>
    </location>
</feature>
<evidence type="ECO:0000313" key="3">
    <source>
        <dbReference type="Proteomes" id="UP000236340"/>
    </source>
</evidence>
<name>A0A2K2H6N6_9BACT</name>
<dbReference type="Gene3D" id="1.10.3210.10">
    <property type="entry name" value="Hypothetical protein af1432"/>
    <property type="match status" value="1"/>
</dbReference>
<evidence type="ECO:0000313" key="2">
    <source>
        <dbReference type="EMBL" id="PNU18974.1"/>
    </source>
</evidence>
<gene>
    <name evidence="2" type="ORF">C2E25_14925</name>
</gene>
<dbReference type="Proteomes" id="UP000236340">
    <property type="component" value="Unassembled WGS sequence"/>
</dbReference>
<dbReference type="SMART" id="SM00471">
    <property type="entry name" value="HDc"/>
    <property type="match status" value="1"/>
</dbReference>